<keyword evidence="2" id="KW-1185">Reference proteome</keyword>
<accession>A0A840P7H2</accession>
<reference evidence="1 2" key="1">
    <citation type="submission" date="2020-08" db="EMBL/GenBank/DDBJ databases">
        <title>Genomic Encyclopedia of Type Strains, Phase IV (KMG-IV): sequencing the most valuable type-strain genomes for metagenomic binning, comparative biology and taxonomic classification.</title>
        <authorList>
            <person name="Goeker M."/>
        </authorList>
    </citation>
    <scope>NUCLEOTIDE SEQUENCE [LARGE SCALE GENOMIC DNA]</scope>
    <source>
        <strain evidence="1 2">DSM 45615</strain>
    </source>
</reference>
<evidence type="ECO:0000313" key="2">
    <source>
        <dbReference type="Proteomes" id="UP000578449"/>
    </source>
</evidence>
<protein>
    <recommendedName>
        <fullName evidence="3">Alpha/beta hydrolase</fullName>
    </recommendedName>
</protein>
<evidence type="ECO:0008006" key="3">
    <source>
        <dbReference type="Google" id="ProtNLM"/>
    </source>
</evidence>
<dbReference type="AlphaFoldDB" id="A0A840P7H2"/>
<sequence>MAEILLLPGGGRTSGDWKLVGPLLEAAGVRTVAAEPPELGTWSWMPHMRWPV</sequence>
<comment type="caution">
    <text evidence="1">The sequence shown here is derived from an EMBL/GenBank/DDBJ whole genome shotgun (WGS) entry which is preliminary data.</text>
</comment>
<organism evidence="1 2">
    <name type="scientific">Thermocatellispora tengchongensis</name>
    <dbReference type="NCBI Taxonomy" id="1073253"/>
    <lineage>
        <taxon>Bacteria</taxon>
        <taxon>Bacillati</taxon>
        <taxon>Actinomycetota</taxon>
        <taxon>Actinomycetes</taxon>
        <taxon>Streptosporangiales</taxon>
        <taxon>Streptosporangiaceae</taxon>
        <taxon>Thermocatellispora</taxon>
    </lineage>
</organism>
<dbReference type="Proteomes" id="UP000578449">
    <property type="component" value="Unassembled WGS sequence"/>
</dbReference>
<dbReference type="RefSeq" id="WP_185048768.1">
    <property type="nucleotide sequence ID" value="NZ_BAABIX010000028.1"/>
</dbReference>
<proteinExistence type="predicted"/>
<name>A0A840P7H2_9ACTN</name>
<dbReference type="EMBL" id="JACHGN010000003">
    <property type="protein sequence ID" value="MBB5131965.1"/>
    <property type="molecule type" value="Genomic_DNA"/>
</dbReference>
<evidence type="ECO:0000313" key="1">
    <source>
        <dbReference type="EMBL" id="MBB5131965.1"/>
    </source>
</evidence>
<gene>
    <name evidence="1" type="ORF">HNP84_001678</name>
</gene>